<sequence>MATLAALLSGQAARRTPIVVPRDLEYETDEHARIEADVDTIRSGLVPTVKRTIQVKLLEKLPIGLP</sequence>
<dbReference type="EMBL" id="FOKW01000012">
    <property type="protein sequence ID" value="SFC61627.1"/>
    <property type="molecule type" value="Genomic_DNA"/>
</dbReference>
<evidence type="ECO:0000313" key="2">
    <source>
        <dbReference type="Proteomes" id="UP000199161"/>
    </source>
</evidence>
<accession>A0A1I1KLF6</accession>
<evidence type="ECO:0000313" key="1">
    <source>
        <dbReference type="EMBL" id="SFC61627.1"/>
    </source>
</evidence>
<keyword evidence="2" id="KW-1185">Reference proteome</keyword>
<dbReference type="RefSeq" id="WP_245758108.1">
    <property type="nucleotide sequence ID" value="NZ_FOKW01000012.1"/>
</dbReference>
<organism evidence="1 2">
    <name type="scientific">Natronobacterium haloterrestre</name>
    <name type="common">Halobiforma haloterrestris</name>
    <dbReference type="NCBI Taxonomy" id="148448"/>
    <lineage>
        <taxon>Archaea</taxon>
        <taxon>Methanobacteriati</taxon>
        <taxon>Methanobacteriota</taxon>
        <taxon>Stenosarchaea group</taxon>
        <taxon>Halobacteria</taxon>
        <taxon>Halobacteriales</taxon>
        <taxon>Natrialbaceae</taxon>
        <taxon>Natronobacterium</taxon>
    </lineage>
</organism>
<dbReference type="AlphaFoldDB" id="A0A1I1KLF6"/>
<gene>
    <name evidence="1" type="ORF">SAMN05444422_11231</name>
</gene>
<name>A0A1I1KLF6_NATHA</name>
<dbReference type="Proteomes" id="UP000199161">
    <property type="component" value="Unassembled WGS sequence"/>
</dbReference>
<proteinExistence type="predicted"/>
<protein>
    <submittedName>
        <fullName evidence="1">Uncharacterized protein</fullName>
    </submittedName>
</protein>
<reference evidence="2" key="1">
    <citation type="submission" date="2016-10" db="EMBL/GenBank/DDBJ databases">
        <authorList>
            <person name="Varghese N."/>
            <person name="Submissions S."/>
        </authorList>
    </citation>
    <scope>NUCLEOTIDE SEQUENCE [LARGE SCALE GENOMIC DNA]</scope>
    <source>
        <strain evidence="2">DSM 13078</strain>
    </source>
</reference>